<protein>
    <submittedName>
        <fullName evidence="3">Chemotaxis protein CheY</fullName>
    </submittedName>
</protein>
<proteinExistence type="predicted"/>
<dbReference type="Pfam" id="PF00072">
    <property type="entry name" value="Response_reg"/>
    <property type="match status" value="1"/>
</dbReference>
<gene>
    <name evidence="3" type="ORF">AMJ83_10860</name>
</gene>
<dbReference type="PANTHER" id="PTHR44520:SF1">
    <property type="entry name" value="TWO-COMPONENT SYSTEM REGULATORY PROTEIN"/>
    <property type="match status" value="1"/>
</dbReference>
<dbReference type="InterPro" id="IPR052893">
    <property type="entry name" value="TCS_response_regulator"/>
</dbReference>
<dbReference type="Proteomes" id="UP000051373">
    <property type="component" value="Unassembled WGS sequence"/>
</dbReference>
<dbReference type="GO" id="GO:0000160">
    <property type="term" value="P:phosphorelay signal transduction system"/>
    <property type="evidence" value="ECO:0007669"/>
    <property type="project" value="InterPro"/>
</dbReference>
<feature type="modified residue" description="4-aspartylphosphate" evidence="1">
    <location>
        <position position="65"/>
    </location>
</feature>
<sequence length="147" mass="16552">MSNNGHAILLVEDDHNDVLLIKRAFQKVNIANPIIVVNDGEQAISYLAGREPYVERALPMLVLLDLKLPRKSGHEVLEWLRQQSTLRRLPVVVLTASSESSDVNLAYDLGANSYLVKPVTFDSLVQMVKTLNLYWLILNKRADVSDE</sequence>
<feature type="domain" description="Response regulatory" evidence="2">
    <location>
        <begin position="7"/>
        <end position="132"/>
    </location>
</feature>
<evidence type="ECO:0000259" key="2">
    <source>
        <dbReference type="PROSITE" id="PS50110"/>
    </source>
</evidence>
<dbReference type="Gene3D" id="3.40.50.2300">
    <property type="match status" value="1"/>
</dbReference>
<organism evidence="3 4">
    <name type="scientific">candidate division WOR_3 bacterium SM23_42</name>
    <dbReference type="NCBI Taxonomy" id="1703779"/>
    <lineage>
        <taxon>Bacteria</taxon>
        <taxon>Bacteria division WOR-3</taxon>
    </lineage>
</organism>
<dbReference type="STRING" id="1703779.AMJ83_10860"/>
<dbReference type="SUPFAM" id="SSF52172">
    <property type="entry name" value="CheY-like"/>
    <property type="match status" value="1"/>
</dbReference>
<evidence type="ECO:0000313" key="4">
    <source>
        <dbReference type="Proteomes" id="UP000051373"/>
    </source>
</evidence>
<dbReference type="PANTHER" id="PTHR44520">
    <property type="entry name" value="RESPONSE REGULATOR RCP1-RELATED"/>
    <property type="match status" value="1"/>
</dbReference>
<dbReference type="InterPro" id="IPR001789">
    <property type="entry name" value="Sig_transdc_resp-reg_receiver"/>
</dbReference>
<dbReference type="CDD" id="cd17557">
    <property type="entry name" value="REC_Rcp-like"/>
    <property type="match status" value="1"/>
</dbReference>
<dbReference type="InterPro" id="IPR011006">
    <property type="entry name" value="CheY-like_superfamily"/>
</dbReference>
<dbReference type="AlphaFoldDB" id="A0A0S8FQQ0"/>
<name>A0A0S8FQQ0_UNCW3</name>
<evidence type="ECO:0000256" key="1">
    <source>
        <dbReference type="PROSITE-ProRule" id="PRU00169"/>
    </source>
</evidence>
<keyword evidence="1" id="KW-0597">Phosphoprotein</keyword>
<accession>A0A0S8FQQ0</accession>
<comment type="caution">
    <text evidence="3">The sequence shown here is derived from an EMBL/GenBank/DDBJ whole genome shotgun (WGS) entry which is preliminary data.</text>
</comment>
<dbReference type="SMART" id="SM00448">
    <property type="entry name" value="REC"/>
    <property type="match status" value="1"/>
</dbReference>
<dbReference type="EMBL" id="LJUJ01000036">
    <property type="protein sequence ID" value="KPK62466.1"/>
    <property type="molecule type" value="Genomic_DNA"/>
</dbReference>
<dbReference type="PROSITE" id="PS50110">
    <property type="entry name" value="RESPONSE_REGULATORY"/>
    <property type="match status" value="1"/>
</dbReference>
<reference evidence="3 4" key="1">
    <citation type="journal article" date="2015" name="Microbiome">
        <title>Genomic resolution of linkages in carbon, nitrogen, and sulfur cycling among widespread estuary sediment bacteria.</title>
        <authorList>
            <person name="Baker B.J."/>
            <person name="Lazar C.S."/>
            <person name="Teske A.P."/>
            <person name="Dick G.J."/>
        </authorList>
    </citation>
    <scope>NUCLEOTIDE SEQUENCE [LARGE SCALE GENOMIC DNA]</scope>
    <source>
        <strain evidence="3">SM23_42</strain>
    </source>
</reference>
<evidence type="ECO:0000313" key="3">
    <source>
        <dbReference type="EMBL" id="KPK62466.1"/>
    </source>
</evidence>